<evidence type="ECO:0000313" key="3">
    <source>
        <dbReference type="Proteomes" id="UP000323380"/>
    </source>
</evidence>
<dbReference type="Proteomes" id="UP000323380">
    <property type="component" value="Unassembled WGS sequence"/>
</dbReference>
<accession>A0A5D0N9V6</accession>
<comment type="caution">
    <text evidence="2">The sequence shown here is derived from an EMBL/GenBank/DDBJ whole genome shotgun (WGS) entry which is preliminary data.</text>
</comment>
<protein>
    <submittedName>
        <fullName evidence="2">Uncharacterized protein</fullName>
    </submittedName>
</protein>
<organism evidence="2 3">
    <name type="scientific">Actinomadura chibensis</name>
    <dbReference type="NCBI Taxonomy" id="392828"/>
    <lineage>
        <taxon>Bacteria</taxon>
        <taxon>Bacillati</taxon>
        <taxon>Actinomycetota</taxon>
        <taxon>Actinomycetes</taxon>
        <taxon>Streptosporangiales</taxon>
        <taxon>Thermomonosporaceae</taxon>
        <taxon>Actinomadura</taxon>
    </lineage>
</organism>
<name>A0A5D0N9V6_9ACTN</name>
<reference evidence="2 3" key="1">
    <citation type="submission" date="2019-08" db="EMBL/GenBank/DDBJ databases">
        <title>Actinomadura sp. nov. CYP1-5 isolated from mountain soil.</title>
        <authorList>
            <person name="Songsumanus A."/>
            <person name="Kuncharoen N."/>
            <person name="Kudo T."/>
            <person name="Yuki M."/>
            <person name="Igarashi Y."/>
            <person name="Tanasupawat S."/>
        </authorList>
    </citation>
    <scope>NUCLEOTIDE SEQUENCE [LARGE SCALE GENOMIC DNA]</scope>
    <source>
        <strain evidence="2 3">JCM 14158</strain>
    </source>
</reference>
<evidence type="ECO:0000256" key="1">
    <source>
        <dbReference type="SAM" id="MobiDB-lite"/>
    </source>
</evidence>
<evidence type="ECO:0000313" key="2">
    <source>
        <dbReference type="EMBL" id="TYB41096.1"/>
    </source>
</evidence>
<feature type="compositionally biased region" description="Basic residues" evidence="1">
    <location>
        <begin position="81"/>
        <end position="91"/>
    </location>
</feature>
<dbReference type="EMBL" id="VSFG01000011">
    <property type="protein sequence ID" value="TYB41096.1"/>
    <property type="molecule type" value="Genomic_DNA"/>
</dbReference>
<dbReference type="AlphaFoldDB" id="A0A5D0N9V6"/>
<gene>
    <name evidence="2" type="ORF">FXF69_36865</name>
</gene>
<feature type="region of interest" description="Disordered" evidence="1">
    <location>
        <begin position="74"/>
        <end position="97"/>
    </location>
</feature>
<sequence length="97" mass="10290">MLTSWKGLAFAPLPGVCSPRTWGWSRSRLLGQPVDGVLPAHAGMVPSSLPAHAMEVSVRGAEVGVRDQAQEACCGGDLPRSGRRSPGRWARRVAVSE</sequence>
<keyword evidence="3" id="KW-1185">Reference proteome</keyword>
<proteinExistence type="predicted"/>